<keyword evidence="2" id="KW-0812">Transmembrane</keyword>
<sequence>MIIIIIIIVVVVVMVFTTQRHGGQESVQPDKKTNVAHEEIPSLEGSSVWTKLWVAPCSPMRSSYGVECEGVHASSIWGQGSNRTVVVVDVDCRVVVVLVVVVTRIIPVLSLVVVPKLRESLLSRSFIRPVVGADPRQVSKSDQRVPMSATMGPPPRSKPER</sequence>
<accession>A0A165JKP4</accession>
<organism evidence="4 5">
    <name type="scientific">Xylona heveae (strain CBS 132557 / TC161)</name>
    <dbReference type="NCBI Taxonomy" id="1328760"/>
    <lineage>
        <taxon>Eukaryota</taxon>
        <taxon>Fungi</taxon>
        <taxon>Dikarya</taxon>
        <taxon>Ascomycota</taxon>
        <taxon>Pezizomycotina</taxon>
        <taxon>Xylonomycetes</taxon>
        <taxon>Xylonales</taxon>
        <taxon>Xylonaceae</taxon>
        <taxon>Xylona</taxon>
    </lineage>
</organism>
<dbReference type="AlphaFoldDB" id="A0A165JKP4"/>
<feature type="region of interest" description="Disordered" evidence="1">
    <location>
        <begin position="135"/>
        <end position="161"/>
    </location>
</feature>
<reference evidence="4 5" key="1">
    <citation type="journal article" date="2016" name="Fungal Biol.">
        <title>The genome of Xylona heveae provides a window into fungal endophytism.</title>
        <authorList>
            <person name="Gazis R."/>
            <person name="Kuo A."/>
            <person name="Riley R."/>
            <person name="LaButti K."/>
            <person name="Lipzen A."/>
            <person name="Lin J."/>
            <person name="Amirebrahimi M."/>
            <person name="Hesse C.N."/>
            <person name="Spatafora J.W."/>
            <person name="Henrissat B."/>
            <person name="Hainaut M."/>
            <person name="Grigoriev I.V."/>
            <person name="Hibbett D.S."/>
        </authorList>
    </citation>
    <scope>NUCLEOTIDE SEQUENCE [LARGE SCALE GENOMIC DNA]</scope>
    <source>
        <strain evidence="4 5">TC161</strain>
    </source>
</reference>
<evidence type="ECO:0000256" key="2">
    <source>
        <dbReference type="SAM" id="Phobius"/>
    </source>
</evidence>
<name>A0A165JKP4_XYLHT</name>
<keyword evidence="5" id="KW-1185">Reference proteome</keyword>
<evidence type="ECO:0000256" key="3">
    <source>
        <dbReference type="SAM" id="SignalP"/>
    </source>
</evidence>
<dbReference type="Proteomes" id="UP000076632">
    <property type="component" value="Unassembled WGS sequence"/>
</dbReference>
<evidence type="ECO:0000313" key="5">
    <source>
        <dbReference type="Proteomes" id="UP000076632"/>
    </source>
</evidence>
<feature type="transmembrane region" description="Helical" evidence="2">
    <location>
        <begin position="94"/>
        <end position="114"/>
    </location>
</feature>
<keyword evidence="2" id="KW-0472">Membrane</keyword>
<keyword evidence="2" id="KW-1133">Transmembrane helix</keyword>
<proteinExistence type="predicted"/>
<protein>
    <submittedName>
        <fullName evidence="4">Uncharacterized protein</fullName>
    </submittedName>
</protein>
<evidence type="ECO:0000256" key="1">
    <source>
        <dbReference type="SAM" id="MobiDB-lite"/>
    </source>
</evidence>
<dbReference type="GeneID" id="28895856"/>
<evidence type="ECO:0000313" key="4">
    <source>
        <dbReference type="EMBL" id="KZF26357.1"/>
    </source>
</evidence>
<feature type="compositionally biased region" description="Pro residues" evidence="1">
    <location>
        <begin position="152"/>
        <end position="161"/>
    </location>
</feature>
<feature type="chain" id="PRO_5007860107" evidence="3">
    <location>
        <begin position="23"/>
        <end position="161"/>
    </location>
</feature>
<feature type="signal peptide" evidence="3">
    <location>
        <begin position="1"/>
        <end position="22"/>
    </location>
</feature>
<dbReference type="EMBL" id="KV407454">
    <property type="protein sequence ID" value="KZF26357.1"/>
    <property type="molecule type" value="Genomic_DNA"/>
</dbReference>
<keyword evidence="3" id="KW-0732">Signal</keyword>
<gene>
    <name evidence="4" type="ORF">L228DRAFT_235440</name>
</gene>
<dbReference type="InParanoid" id="A0A165JKP4"/>
<dbReference type="RefSeq" id="XP_018191912.1">
    <property type="nucleotide sequence ID" value="XM_018330719.1"/>
</dbReference>